<dbReference type="AlphaFoldDB" id="A0A3N4GGA7"/>
<comment type="subunit">
    <text evidence="6">RNAP is composed of a core of 2 alpha, a beta and a beta' subunits. The core is associated with a delta subunit and one of several sigma factors.</text>
</comment>
<comment type="caution">
    <text evidence="9">The sequence shown here is derived from an EMBL/GenBank/DDBJ whole genome shotgun (WGS) entry which is preliminary data.</text>
</comment>
<dbReference type="Proteomes" id="UP000273977">
    <property type="component" value="Unassembled WGS sequence"/>
</dbReference>
<evidence type="ECO:0000259" key="8">
    <source>
        <dbReference type="PROSITE" id="PS51913"/>
    </source>
</evidence>
<dbReference type="EMBL" id="RKMG01000016">
    <property type="protein sequence ID" value="RPA60437.1"/>
    <property type="molecule type" value="Genomic_DNA"/>
</dbReference>
<keyword evidence="2 6" id="KW-0240">DNA-directed RNA polymerase</keyword>
<protein>
    <recommendedName>
        <fullName evidence="6">Probable DNA-directed RNA polymerase subunit delta</fullName>
    </recommendedName>
    <alternativeName>
        <fullName evidence="6">RNAP delta factor</fullName>
    </alternativeName>
</protein>
<keyword evidence="3 6" id="KW-0808">Transferase</keyword>
<keyword evidence="10" id="KW-1185">Reference proteome</keyword>
<evidence type="ECO:0000313" key="10">
    <source>
        <dbReference type="Proteomes" id="UP000273977"/>
    </source>
</evidence>
<dbReference type="HAMAP" id="MF_00357">
    <property type="entry name" value="RNApol_bact_RpoE"/>
    <property type="match status" value="1"/>
</dbReference>
<feature type="compositionally biased region" description="Acidic residues" evidence="7">
    <location>
        <begin position="139"/>
        <end position="151"/>
    </location>
</feature>
<dbReference type="OrthoDB" id="401223at2"/>
<evidence type="ECO:0000256" key="6">
    <source>
        <dbReference type="HAMAP-Rule" id="MF_00357"/>
    </source>
</evidence>
<dbReference type="NCBIfam" id="TIGR04567">
    <property type="entry name" value="RNAP_delt_lowGC"/>
    <property type="match status" value="1"/>
</dbReference>
<evidence type="ECO:0000256" key="2">
    <source>
        <dbReference type="ARBA" id="ARBA00022478"/>
    </source>
</evidence>
<dbReference type="GO" id="GO:0003899">
    <property type="term" value="F:DNA-directed RNA polymerase activity"/>
    <property type="evidence" value="ECO:0007669"/>
    <property type="project" value="UniProtKB-UniRule"/>
</dbReference>
<dbReference type="GO" id="GO:0006355">
    <property type="term" value="P:regulation of DNA-templated transcription"/>
    <property type="evidence" value="ECO:0007669"/>
    <property type="project" value="UniProtKB-UniRule"/>
</dbReference>
<dbReference type="InterPro" id="IPR038087">
    <property type="entry name" value="RNAP_delta_N_dom_sf"/>
</dbReference>
<evidence type="ECO:0000256" key="5">
    <source>
        <dbReference type="ARBA" id="ARBA00023163"/>
    </source>
</evidence>
<dbReference type="Gene3D" id="1.10.10.1250">
    <property type="entry name" value="RNA polymerase, subunit delta, N-terminal domain"/>
    <property type="match status" value="1"/>
</dbReference>
<organism evidence="9 10">
    <name type="scientific">Aerococcus agrisoli</name>
    <dbReference type="NCBI Taxonomy" id="2487350"/>
    <lineage>
        <taxon>Bacteria</taxon>
        <taxon>Bacillati</taxon>
        <taxon>Bacillota</taxon>
        <taxon>Bacilli</taxon>
        <taxon>Lactobacillales</taxon>
        <taxon>Aerococcaceae</taxon>
        <taxon>Aerococcus</taxon>
    </lineage>
</organism>
<evidence type="ECO:0000256" key="1">
    <source>
        <dbReference type="ARBA" id="ARBA00009828"/>
    </source>
</evidence>
<dbReference type="InterPro" id="IPR029757">
    <property type="entry name" value="RpoE"/>
</dbReference>
<name>A0A3N4GGA7_9LACT</name>
<proteinExistence type="inferred from homology"/>
<dbReference type="InterPro" id="IPR007759">
    <property type="entry name" value="Asxl_HARE-HTH"/>
</dbReference>
<evidence type="ECO:0000256" key="3">
    <source>
        <dbReference type="ARBA" id="ARBA00022679"/>
    </source>
</evidence>
<keyword evidence="5 6" id="KW-0804">Transcription</keyword>
<feature type="region of interest" description="Disordered" evidence="7">
    <location>
        <begin position="139"/>
        <end position="191"/>
    </location>
</feature>
<gene>
    <name evidence="6 9" type="primary">rpoE</name>
    <name evidence="9" type="ORF">EF384_05925</name>
</gene>
<reference evidence="9 10" key="1">
    <citation type="submission" date="2018-11" db="EMBL/GenBank/DDBJ databases">
        <title>Aerococcus sp. SJQ22, whole genome shotgun sequence.</title>
        <authorList>
            <person name="Sun L."/>
            <person name="Gao X."/>
            <person name="Chen W."/>
            <person name="Huang K."/>
        </authorList>
    </citation>
    <scope>NUCLEOTIDE SEQUENCE [LARGE SCALE GENOMIC DNA]</scope>
    <source>
        <strain evidence="9 10">SJQ22</strain>
    </source>
</reference>
<accession>A0A3N4GGA7</accession>
<feature type="domain" description="HTH HARE-type" evidence="8">
    <location>
        <begin position="14"/>
        <end position="81"/>
    </location>
</feature>
<dbReference type="RefSeq" id="WP_123780211.1">
    <property type="nucleotide sequence ID" value="NZ_RKMG01000016.1"/>
</dbReference>
<dbReference type="PROSITE" id="PS51913">
    <property type="entry name" value="HTH_HARE"/>
    <property type="match status" value="1"/>
</dbReference>
<keyword evidence="4 6" id="KW-0548">Nucleotidyltransferase</keyword>
<comment type="similarity">
    <text evidence="1 6">Belongs to the RpoE family.</text>
</comment>
<evidence type="ECO:0000256" key="7">
    <source>
        <dbReference type="SAM" id="MobiDB-lite"/>
    </source>
</evidence>
<dbReference type="GO" id="GO:0000428">
    <property type="term" value="C:DNA-directed RNA polymerase complex"/>
    <property type="evidence" value="ECO:0007669"/>
    <property type="project" value="UniProtKB-KW"/>
</dbReference>
<dbReference type="GO" id="GO:0006351">
    <property type="term" value="P:DNA-templated transcription"/>
    <property type="evidence" value="ECO:0007669"/>
    <property type="project" value="InterPro"/>
</dbReference>
<sequence length="191" mass="21955">MELKGLAGQNREQLSMIEVAYEILVETNNVYEFNDLLAEIQDYLNMSQDELESKMANFYTEMNYDGSFISLGENRWGLREWYAVDSIDEEIISSIDDEDIKSKHKTTKSLFAATEDDDLIDYASDDPEDGDYVDDEEEIYDDEDEDEEDEIAAYSSDLGDLGDDEEEDDLEDGLEGDLSLVDDEEDDEEDF</sequence>
<dbReference type="Pfam" id="PF05066">
    <property type="entry name" value="HARE-HTH"/>
    <property type="match status" value="1"/>
</dbReference>
<comment type="function">
    <text evidence="6">Participates in both the initiation and recycling phases of transcription. In the presence of the delta subunit, RNAP displays an increased specificity of transcription, a decreased affinity for nucleic acids, and an increased efficiency of RNA synthesis because of enhanced recycling.</text>
</comment>
<evidence type="ECO:0000256" key="4">
    <source>
        <dbReference type="ARBA" id="ARBA00022695"/>
    </source>
</evidence>
<evidence type="ECO:0000313" key="9">
    <source>
        <dbReference type="EMBL" id="RPA60437.1"/>
    </source>
</evidence>
<feature type="compositionally biased region" description="Acidic residues" evidence="7">
    <location>
        <begin position="160"/>
        <end position="191"/>
    </location>
</feature>